<comment type="caution">
    <text evidence="2">The sequence shown here is derived from an EMBL/GenBank/DDBJ whole genome shotgun (WGS) entry which is preliminary data.</text>
</comment>
<keyword evidence="3" id="KW-1185">Reference proteome</keyword>
<gene>
    <name evidence="2" type="ORF">BCR33DRAFT_717643</name>
</gene>
<dbReference type="PROSITE" id="PS51257">
    <property type="entry name" value="PROKAR_LIPOPROTEIN"/>
    <property type="match status" value="1"/>
</dbReference>
<dbReference type="Proteomes" id="UP000193642">
    <property type="component" value="Unassembled WGS sequence"/>
</dbReference>
<keyword evidence="1" id="KW-0732">Signal</keyword>
<organism evidence="2 3">
    <name type="scientific">Rhizoclosmatium globosum</name>
    <dbReference type="NCBI Taxonomy" id="329046"/>
    <lineage>
        <taxon>Eukaryota</taxon>
        <taxon>Fungi</taxon>
        <taxon>Fungi incertae sedis</taxon>
        <taxon>Chytridiomycota</taxon>
        <taxon>Chytridiomycota incertae sedis</taxon>
        <taxon>Chytridiomycetes</taxon>
        <taxon>Chytridiales</taxon>
        <taxon>Chytriomycetaceae</taxon>
        <taxon>Rhizoclosmatium</taxon>
    </lineage>
</organism>
<evidence type="ECO:0000256" key="1">
    <source>
        <dbReference type="SAM" id="SignalP"/>
    </source>
</evidence>
<feature type="signal peptide" evidence="1">
    <location>
        <begin position="1"/>
        <end position="22"/>
    </location>
</feature>
<feature type="chain" id="PRO_5013390800" evidence="1">
    <location>
        <begin position="23"/>
        <end position="102"/>
    </location>
</feature>
<sequence length="102" mass="10197">MKISAAFTALLVSSACARQLQARDDGVATTNTVIETEPVVQFAGVAPVSGSGTLVPTATTSKTASVKTGNGGSGKDVITTKKNSGSTANLLTVIALMMAILI</sequence>
<evidence type="ECO:0000313" key="2">
    <source>
        <dbReference type="EMBL" id="ORY43435.1"/>
    </source>
</evidence>
<accession>A0A1Y2CAS7</accession>
<evidence type="ECO:0000313" key="3">
    <source>
        <dbReference type="Proteomes" id="UP000193642"/>
    </source>
</evidence>
<dbReference type="EMBL" id="MCGO01000025">
    <property type="protein sequence ID" value="ORY43435.1"/>
    <property type="molecule type" value="Genomic_DNA"/>
</dbReference>
<protein>
    <submittedName>
        <fullName evidence="2">Uncharacterized protein</fullName>
    </submittedName>
</protein>
<reference evidence="2 3" key="1">
    <citation type="submission" date="2016-07" db="EMBL/GenBank/DDBJ databases">
        <title>Pervasive Adenine N6-methylation of Active Genes in Fungi.</title>
        <authorList>
            <consortium name="DOE Joint Genome Institute"/>
            <person name="Mondo S.J."/>
            <person name="Dannebaum R.O."/>
            <person name="Kuo R.C."/>
            <person name="Labutti K."/>
            <person name="Haridas S."/>
            <person name="Kuo A."/>
            <person name="Salamov A."/>
            <person name="Ahrendt S.R."/>
            <person name="Lipzen A."/>
            <person name="Sullivan W."/>
            <person name="Andreopoulos W.B."/>
            <person name="Clum A."/>
            <person name="Lindquist E."/>
            <person name="Daum C."/>
            <person name="Ramamoorthy G.K."/>
            <person name="Gryganskyi A."/>
            <person name="Culley D."/>
            <person name="Magnuson J.K."/>
            <person name="James T.Y."/>
            <person name="O'Malley M.A."/>
            <person name="Stajich J.E."/>
            <person name="Spatafora J.W."/>
            <person name="Visel A."/>
            <person name="Grigoriev I.V."/>
        </authorList>
    </citation>
    <scope>NUCLEOTIDE SEQUENCE [LARGE SCALE GENOMIC DNA]</scope>
    <source>
        <strain evidence="2 3">JEL800</strain>
    </source>
</reference>
<proteinExistence type="predicted"/>
<name>A0A1Y2CAS7_9FUNG</name>
<dbReference type="AlphaFoldDB" id="A0A1Y2CAS7"/>